<gene>
    <name evidence="1" type="ORF">ACFSR9_06530</name>
</gene>
<proteinExistence type="predicted"/>
<sequence>MTAEMTLLDLLGTDPQVLYTAGQALVTLEGMQLRQPDLRVLLLDTQPPQLLALSQGRLFFPPSGASLDTDLSHTSLLKAQCMRELAVAPLDMEALGDAALYEIRISSVVGLRRATWDVAAAADECLAAQQQHAGSVLARWSRQSRARLLAAEEAWPRSLEALMRQAAQLPVRELTGGAPVKPVQRRQENQGVA</sequence>
<evidence type="ECO:0000313" key="2">
    <source>
        <dbReference type="Proteomes" id="UP001597475"/>
    </source>
</evidence>
<name>A0ABW5P1I0_9DEIO</name>
<reference evidence="2" key="1">
    <citation type="journal article" date="2019" name="Int. J. Syst. Evol. Microbiol.">
        <title>The Global Catalogue of Microorganisms (GCM) 10K type strain sequencing project: providing services to taxonomists for standard genome sequencing and annotation.</title>
        <authorList>
            <consortium name="The Broad Institute Genomics Platform"/>
            <consortium name="The Broad Institute Genome Sequencing Center for Infectious Disease"/>
            <person name="Wu L."/>
            <person name="Ma J."/>
        </authorList>
    </citation>
    <scope>NUCLEOTIDE SEQUENCE [LARGE SCALE GENOMIC DNA]</scope>
    <source>
        <strain evidence="2">KCTC 33842</strain>
    </source>
</reference>
<dbReference type="EMBL" id="JBHUMK010000025">
    <property type="protein sequence ID" value="MFD2609096.1"/>
    <property type="molecule type" value="Genomic_DNA"/>
</dbReference>
<dbReference type="RefSeq" id="WP_386844197.1">
    <property type="nucleotide sequence ID" value="NZ_JBHUMK010000025.1"/>
</dbReference>
<organism evidence="1 2">
    <name type="scientific">Deinococcus taklimakanensis</name>
    <dbReference type="NCBI Taxonomy" id="536443"/>
    <lineage>
        <taxon>Bacteria</taxon>
        <taxon>Thermotogati</taxon>
        <taxon>Deinococcota</taxon>
        <taxon>Deinococci</taxon>
        <taxon>Deinococcales</taxon>
        <taxon>Deinococcaceae</taxon>
        <taxon>Deinococcus</taxon>
    </lineage>
</organism>
<accession>A0ABW5P1I0</accession>
<evidence type="ECO:0000313" key="1">
    <source>
        <dbReference type="EMBL" id="MFD2609096.1"/>
    </source>
</evidence>
<keyword evidence="2" id="KW-1185">Reference proteome</keyword>
<protein>
    <submittedName>
        <fullName evidence="1">Uncharacterized protein</fullName>
    </submittedName>
</protein>
<comment type="caution">
    <text evidence="1">The sequence shown here is derived from an EMBL/GenBank/DDBJ whole genome shotgun (WGS) entry which is preliminary data.</text>
</comment>
<dbReference type="Proteomes" id="UP001597475">
    <property type="component" value="Unassembled WGS sequence"/>
</dbReference>